<proteinExistence type="predicted"/>
<reference evidence="1 2" key="1">
    <citation type="journal article" date="2019" name="Sci. Rep.">
        <title>Orb-weaving spider Araneus ventricosus genome elucidates the spidroin gene catalogue.</title>
        <authorList>
            <person name="Kono N."/>
            <person name="Nakamura H."/>
            <person name="Ohtoshi R."/>
            <person name="Moran D.A.P."/>
            <person name="Shinohara A."/>
            <person name="Yoshida Y."/>
            <person name="Fujiwara M."/>
            <person name="Mori M."/>
            <person name="Tomita M."/>
            <person name="Arakawa K."/>
        </authorList>
    </citation>
    <scope>NUCLEOTIDE SEQUENCE [LARGE SCALE GENOMIC DNA]</scope>
</reference>
<dbReference type="Proteomes" id="UP000499080">
    <property type="component" value="Unassembled WGS sequence"/>
</dbReference>
<dbReference type="AlphaFoldDB" id="A0A4Y2JJA2"/>
<comment type="caution">
    <text evidence="1">The sequence shown here is derived from an EMBL/GenBank/DDBJ whole genome shotgun (WGS) entry which is preliminary data.</text>
</comment>
<protein>
    <submittedName>
        <fullName evidence="1">Uncharacterized protein</fullName>
    </submittedName>
</protein>
<evidence type="ECO:0000313" key="2">
    <source>
        <dbReference type="Proteomes" id="UP000499080"/>
    </source>
</evidence>
<organism evidence="1 2">
    <name type="scientific">Araneus ventricosus</name>
    <name type="common">Orbweaver spider</name>
    <name type="synonym">Epeira ventricosa</name>
    <dbReference type="NCBI Taxonomy" id="182803"/>
    <lineage>
        <taxon>Eukaryota</taxon>
        <taxon>Metazoa</taxon>
        <taxon>Ecdysozoa</taxon>
        <taxon>Arthropoda</taxon>
        <taxon>Chelicerata</taxon>
        <taxon>Arachnida</taxon>
        <taxon>Araneae</taxon>
        <taxon>Araneomorphae</taxon>
        <taxon>Entelegynae</taxon>
        <taxon>Araneoidea</taxon>
        <taxon>Araneidae</taxon>
        <taxon>Araneus</taxon>
    </lineage>
</organism>
<gene>
    <name evidence="1" type="ORF">AVEN_72328_1</name>
</gene>
<accession>A0A4Y2JJA2</accession>
<name>A0A4Y2JJA2_ARAVE</name>
<keyword evidence="2" id="KW-1185">Reference proteome</keyword>
<evidence type="ECO:0000313" key="1">
    <source>
        <dbReference type="EMBL" id="GBM90421.1"/>
    </source>
</evidence>
<sequence length="141" mass="15842">MALDARGKKSDFVHCLYALAGYNGMVFTPWVTLPGEKTPDVHRPFHPGPPPVTLSKGSIYPKVGFNSTGSKNARNKCRNLERRDSDFSNHPISKIESRIRLNPLSRLPSLHFKPLPLAPMRRGRKVKSQGFVRWLTATANH</sequence>
<dbReference type="EMBL" id="BGPR01003619">
    <property type="protein sequence ID" value="GBM90421.1"/>
    <property type="molecule type" value="Genomic_DNA"/>
</dbReference>